<evidence type="ECO:0000256" key="3">
    <source>
        <dbReference type="RuleBase" id="RU361196"/>
    </source>
</evidence>
<evidence type="ECO:0000313" key="5">
    <source>
        <dbReference type="EMBL" id="TMI82780.1"/>
    </source>
</evidence>
<dbReference type="InterPro" id="IPR004300">
    <property type="entry name" value="Glyco_hydro_57_N"/>
</dbReference>
<evidence type="ECO:0000256" key="2">
    <source>
        <dbReference type="ARBA" id="ARBA00023277"/>
    </source>
</evidence>
<dbReference type="InterPro" id="IPR052046">
    <property type="entry name" value="GH57_Enzymes"/>
</dbReference>
<dbReference type="CDD" id="cd10797">
    <property type="entry name" value="GH57N_APU_like_1"/>
    <property type="match status" value="1"/>
</dbReference>
<reference evidence="5 6" key="1">
    <citation type="journal article" date="2019" name="Nat. Microbiol.">
        <title>Mediterranean grassland soil C-N compound turnover is dependent on rainfall and depth, and is mediated by genomically divergent microorganisms.</title>
        <authorList>
            <person name="Diamond S."/>
            <person name="Andeer P.F."/>
            <person name="Li Z."/>
            <person name="Crits-Christoph A."/>
            <person name="Burstein D."/>
            <person name="Anantharaman K."/>
            <person name="Lane K.R."/>
            <person name="Thomas B.C."/>
            <person name="Pan C."/>
            <person name="Northen T.R."/>
            <person name="Banfield J.F."/>
        </authorList>
    </citation>
    <scope>NUCLEOTIDE SEQUENCE [LARGE SCALE GENOMIC DNA]</scope>
    <source>
        <strain evidence="5">NP_7</strain>
    </source>
</reference>
<dbReference type="InterPro" id="IPR011330">
    <property type="entry name" value="Glyco_hydro/deAcase_b/a-brl"/>
</dbReference>
<dbReference type="Pfam" id="PF12055">
    <property type="entry name" value="DUF3536"/>
    <property type="match status" value="1"/>
</dbReference>
<feature type="domain" description="Glycoside hydrolase family 57 N-terminal" evidence="4">
    <location>
        <begin position="114"/>
        <end position="310"/>
    </location>
</feature>
<dbReference type="Pfam" id="PF03065">
    <property type="entry name" value="Glyco_hydro_57"/>
    <property type="match status" value="1"/>
</dbReference>
<sequence length="815" mass="91010">MTPSHRFICVHGHFYQPPRENPWLEEVEVQDSARPYHDWNARITAECYAPNGASRILDGDRRIAEITNNYRRISFNIGPTLLAWLEGAAPVTYEQIIAADQASRGERGGHGNALAQPYNHMILPLATRRDKETQVAWGIADFRARFGRDPEGMWLPETAVDTETLEVLAAHGIRFTILAPRQAARARPPGRDWIDVRGGRIDPSRPYLCRLPAGAAITLFFYDSPIARAVAFEGLLNSGEAFANRLTAAFREDRKGPQIVHIATDGESYGHHHRFGDMALAHALRLIEERGTARLTNYGEFLALHPPDHEVEILEPTSWSCPHGVERWRANCGCHAGQEGWTQEWRRPLREALDWLRDELARVYDAQAARVLRDPWAAREAYIGVILHRSPEVLDAFFAAHGRAGLRRDERPQALRLLEMQRQAQLMFTSCGWFFDELSGIETVQVIEHAARAIQLAQGFGYRLEDDFIGRLAAAKSNLRRWGDGARIYDRAVRPSVVTLPRVVAHYAISALFEPYAETARIFSYTVRRLDARREERSGNALSIGLVVAGSRITGEEQRAAFAVLHLGGHDVQCGVRTDPPADWYERVKAHLAEAFLGTGPSDAVRMLDEHFKGSLHALPDLFLEARRAILGRMTAERLARVDAMYQTLYEESRPLVAFMRASDVPIPPAILRAAEYALGKELAEIVGRAARVPLADRAFEIARELEALEVTVDAAETELLLRLAAEARADSLSIDPLGPDLEQVHRLLDLAASLGVTINLWQVQNAYHAAAQIHLDRLVEGSGGDAGRVGEFWRLGERLNFNLHALRAPAGTPG</sequence>
<accession>A0A537JH28</accession>
<dbReference type="PANTHER" id="PTHR36306">
    <property type="entry name" value="ALPHA-AMYLASE-RELATED-RELATED"/>
    <property type="match status" value="1"/>
</dbReference>
<dbReference type="Proteomes" id="UP000320048">
    <property type="component" value="Unassembled WGS sequence"/>
</dbReference>
<name>A0A537JH28_9BACT</name>
<dbReference type="InterPro" id="IPR027291">
    <property type="entry name" value="Glyco_hydro_38_N_sf"/>
</dbReference>
<comment type="similarity">
    <text evidence="1 3">Belongs to the glycosyl hydrolase 57 family.</text>
</comment>
<evidence type="ECO:0000256" key="1">
    <source>
        <dbReference type="ARBA" id="ARBA00006821"/>
    </source>
</evidence>
<dbReference type="InterPro" id="IPR021923">
    <property type="entry name" value="DUF3536"/>
</dbReference>
<dbReference type="GO" id="GO:0005975">
    <property type="term" value="P:carbohydrate metabolic process"/>
    <property type="evidence" value="ECO:0007669"/>
    <property type="project" value="InterPro"/>
</dbReference>
<dbReference type="PANTHER" id="PTHR36306:SF3">
    <property type="entry name" value="GLYCOSIDE HYDROLASE FAMILY 57"/>
    <property type="match status" value="1"/>
</dbReference>
<dbReference type="EMBL" id="VBAO01000108">
    <property type="protein sequence ID" value="TMI82780.1"/>
    <property type="molecule type" value="Genomic_DNA"/>
</dbReference>
<evidence type="ECO:0000313" key="6">
    <source>
        <dbReference type="Proteomes" id="UP000320048"/>
    </source>
</evidence>
<dbReference type="AlphaFoldDB" id="A0A537JH28"/>
<comment type="caution">
    <text evidence="5">The sequence shown here is derived from an EMBL/GenBank/DDBJ whole genome shotgun (WGS) entry which is preliminary data.</text>
</comment>
<gene>
    <name evidence="5" type="ORF">E6H04_04155</name>
</gene>
<organism evidence="5 6">
    <name type="scientific">Candidatus Segetimicrobium genomatis</name>
    <dbReference type="NCBI Taxonomy" id="2569760"/>
    <lineage>
        <taxon>Bacteria</taxon>
        <taxon>Bacillati</taxon>
        <taxon>Candidatus Sysuimicrobiota</taxon>
        <taxon>Candidatus Sysuimicrobiia</taxon>
        <taxon>Candidatus Sysuimicrobiales</taxon>
        <taxon>Candidatus Segetimicrobiaceae</taxon>
        <taxon>Candidatus Segetimicrobium</taxon>
    </lineage>
</organism>
<protein>
    <submittedName>
        <fullName evidence="5">DUF3536 domain-containing protein</fullName>
    </submittedName>
</protein>
<proteinExistence type="inferred from homology"/>
<dbReference type="SUPFAM" id="SSF88713">
    <property type="entry name" value="Glycoside hydrolase/deacetylase"/>
    <property type="match status" value="1"/>
</dbReference>
<dbReference type="Gene3D" id="3.20.110.10">
    <property type="entry name" value="Glycoside hydrolase 38, N terminal domain"/>
    <property type="match status" value="1"/>
</dbReference>
<keyword evidence="2 3" id="KW-0119">Carbohydrate metabolism</keyword>
<evidence type="ECO:0000259" key="4">
    <source>
        <dbReference type="Pfam" id="PF03065"/>
    </source>
</evidence>
<dbReference type="GO" id="GO:0003824">
    <property type="term" value="F:catalytic activity"/>
    <property type="evidence" value="ECO:0007669"/>
    <property type="project" value="InterPro"/>
</dbReference>